<feature type="coiled-coil region" evidence="9">
    <location>
        <begin position="330"/>
        <end position="367"/>
    </location>
</feature>
<evidence type="ECO:0000256" key="1">
    <source>
        <dbReference type="ARBA" id="ARBA00004123"/>
    </source>
</evidence>
<evidence type="ECO:0000256" key="8">
    <source>
        <dbReference type="ARBA" id="ARBA00061369"/>
    </source>
</evidence>
<dbReference type="FunFam" id="1.20.5.170:FF:000060">
    <property type="entry name" value="protein ABSCISIC ACID-INSENSITIVE 5 isoform X1"/>
    <property type="match status" value="1"/>
</dbReference>
<dbReference type="GO" id="GO:0009651">
    <property type="term" value="P:response to salt stress"/>
    <property type="evidence" value="ECO:0007669"/>
    <property type="project" value="UniProtKB-ARBA"/>
</dbReference>
<accession>F2E8V6</accession>
<dbReference type="PANTHER" id="PTHR22952">
    <property type="entry name" value="CAMP-RESPONSE ELEMENT BINDING PROTEIN-RELATED"/>
    <property type="match status" value="1"/>
</dbReference>
<evidence type="ECO:0000256" key="3">
    <source>
        <dbReference type="ARBA" id="ARBA00022682"/>
    </source>
</evidence>
<evidence type="ECO:0000256" key="5">
    <source>
        <dbReference type="ARBA" id="ARBA00023125"/>
    </source>
</evidence>
<evidence type="ECO:0000313" key="13">
    <source>
        <dbReference type="EMBL" id="BAK04963.1"/>
    </source>
</evidence>
<dbReference type="InterPro" id="IPR046347">
    <property type="entry name" value="bZIP_sf"/>
</dbReference>
<sequence>MASEMSKDVKFSDEEVTSHPRVGEGEEQTVGPARQSSIFALTLDELQNSVCNPGRNFGSMNMDEFMSNIWNAEEFLAATGGCLVGMEEVPVVGGGGSGGGGGDAGGSTLCRQGSFSLPPPLCRKTVEEVWAEINREPRPVHAQPQAARPSPQPPVQPPAGNGGGAVAANGRQGTLGEMTLEQFLVKAGVVRGSVAGGQAPMPGSMVHGQMNPMQQGQQPGPMMYQMAPANGMFPVMGDGMGFVPNGYAGMAVVPPPPPSQGGVGIVSPGSSDGRSAMTQADMVNCMADGAMMENGGARKRGAPGDQSCERSIERRHRRMIKNRESAARSRARKQAYTVELEAELNHLKEENARLKAEEKTILLTKKQMLVEKMMEQSKENVNAKKGGALSRRCGSCSW</sequence>
<dbReference type="Gene3D" id="1.20.5.170">
    <property type="match status" value="1"/>
</dbReference>
<evidence type="ECO:0000256" key="9">
    <source>
        <dbReference type="SAM" id="Coils"/>
    </source>
</evidence>
<keyword evidence="4" id="KW-0805">Transcription regulation</keyword>
<feature type="domain" description="BZIP" evidence="11">
    <location>
        <begin position="312"/>
        <end position="357"/>
    </location>
</feature>
<keyword evidence="5" id="KW-0238">DNA-binding</keyword>
<keyword evidence="6" id="KW-0804">Transcription</keyword>
<dbReference type="Pfam" id="PF00170">
    <property type="entry name" value="bZIP_1"/>
    <property type="match status" value="1"/>
</dbReference>
<dbReference type="EMBL" id="AK373766">
    <property type="protein sequence ID" value="BAK04963.1"/>
    <property type="molecule type" value="mRNA"/>
</dbReference>
<dbReference type="InterPro" id="IPR043452">
    <property type="entry name" value="BZIP46-like"/>
</dbReference>
<evidence type="ECO:0000256" key="10">
    <source>
        <dbReference type="SAM" id="MobiDB-lite"/>
    </source>
</evidence>
<evidence type="ECO:0000259" key="11">
    <source>
        <dbReference type="PROSITE" id="PS50217"/>
    </source>
</evidence>
<dbReference type="PROSITE" id="PS00036">
    <property type="entry name" value="BZIP_BASIC"/>
    <property type="match status" value="1"/>
</dbReference>
<dbReference type="SMART" id="SM00338">
    <property type="entry name" value="BRLZ"/>
    <property type="match status" value="1"/>
</dbReference>
<organism evidence="12">
    <name type="scientific">Hordeum vulgare subsp. vulgare</name>
    <name type="common">Domesticated barley</name>
    <dbReference type="NCBI Taxonomy" id="112509"/>
    <lineage>
        <taxon>Eukaryota</taxon>
        <taxon>Viridiplantae</taxon>
        <taxon>Streptophyta</taxon>
        <taxon>Embryophyta</taxon>
        <taxon>Tracheophyta</taxon>
        <taxon>Spermatophyta</taxon>
        <taxon>Magnoliopsida</taxon>
        <taxon>Liliopsida</taxon>
        <taxon>Poales</taxon>
        <taxon>Poaceae</taxon>
        <taxon>BOP clade</taxon>
        <taxon>Pooideae</taxon>
        <taxon>Triticodae</taxon>
        <taxon>Triticeae</taxon>
        <taxon>Hordeinae</taxon>
        <taxon>Hordeum</taxon>
    </lineage>
</organism>
<dbReference type="EMBL" id="AK372580">
    <property type="protein sequence ID" value="BAK03778.1"/>
    <property type="molecule type" value="mRNA"/>
</dbReference>
<name>F2E8V6_HORVV</name>
<comment type="similarity">
    <text evidence="8">Belongs to the bZIP family. ABI5 subfamily.</text>
</comment>
<dbReference type="GO" id="GO:0009414">
    <property type="term" value="P:response to water deprivation"/>
    <property type="evidence" value="ECO:0007669"/>
    <property type="project" value="UniProtKB-ARBA"/>
</dbReference>
<evidence type="ECO:0000256" key="7">
    <source>
        <dbReference type="ARBA" id="ARBA00023242"/>
    </source>
</evidence>
<dbReference type="GO" id="GO:0005634">
    <property type="term" value="C:nucleus"/>
    <property type="evidence" value="ECO:0007669"/>
    <property type="project" value="UniProtKB-SubCell"/>
</dbReference>
<dbReference type="InterPro" id="IPR004827">
    <property type="entry name" value="bZIP"/>
</dbReference>
<dbReference type="PROSITE" id="PS50217">
    <property type="entry name" value="BZIP"/>
    <property type="match status" value="1"/>
</dbReference>
<protein>
    <submittedName>
        <fullName evidence="12">Predicted protein</fullName>
    </submittedName>
</protein>
<keyword evidence="2" id="KW-0597">Phosphoprotein</keyword>
<feature type="compositionally biased region" description="Basic and acidic residues" evidence="10">
    <location>
        <begin position="1"/>
        <end position="24"/>
    </location>
</feature>
<evidence type="ECO:0000256" key="6">
    <source>
        <dbReference type="ARBA" id="ARBA00023163"/>
    </source>
</evidence>
<feature type="region of interest" description="Disordered" evidence="10">
    <location>
        <begin position="1"/>
        <end position="32"/>
    </location>
</feature>
<dbReference type="AlphaFoldDB" id="F2E8V6"/>
<keyword evidence="9" id="KW-0175">Coiled coil</keyword>
<dbReference type="GO" id="GO:0043565">
    <property type="term" value="F:sequence-specific DNA binding"/>
    <property type="evidence" value="ECO:0007669"/>
    <property type="project" value="UniProtKB-ARBA"/>
</dbReference>
<dbReference type="CDD" id="cd14707">
    <property type="entry name" value="bZIP_plant_BZIP46"/>
    <property type="match status" value="1"/>
</dbReference>
<keyword evidence="7" id="KW-0539">Nucleus</keyword>
<proteinExistence type="evidence at transcript level"/>
<comment type="subcellular location">
    <subcellularLocation>
        <location evidence="1">Nucleus</location>
    </subcellularLocation>
</comment>
<dbReference type="GO" id="GO:0009738">
    <property type="term" value="P:abscisic acid-activated signaling pathway"/>
    <property type="evidence" value="ECO:0007669"/>
    <property type="project" value="UniProtKB-KW"/>
</dbReference>
<feature type="region of interest" description="Disordered" evidence="10">
    <location>
        <begin position="138"/>
        <end position="170"/>
    </location>
</feature>
<evidence type="ECO:0000256" key="4">
    <source>
        <dbReference type="ARBA" id="ARBA00023015"/>
    </source>
</evidence>
<reference evidence="12" key="1">
    <citation type="journal article" date="2011" name="Plant Physiol.">
        <title>Comprehensive sequence analysis of 24,783 barley full-length cDNAs derived from 12 clone libraries.</title>
        <authorList>
            <person name="Matsumoto T."/>
            <person name="Tanaka T."/>
            <person name="Sakai H."/>
            <person name="Amano N."/>
            <person name="Kanamori H."/>
            <person name="Kurita K."/>
            <person name="Kikuta A."/>
            <person name="Kamiya K."/>
            <person name="Yamamoto M."/>
            <person name="Ikawa H."/>
            <person name="Fujii N."/>
            <person name="Hori K."/>
            <person name="Itoh T."/>
            <person name="Sato K."/>
        </authorList>
    </citation>
    <scope>NUCLEOTIDE SEQUENCE</scope>
    <source>
        <tissue evidence="12">Flower</tissue>
        <tissue evidence="13">Seed</tissue>
    </source>
</reference>
<evidence type="ECO:0000313" key="12">
    <source>
        <dbReference type="EMBL" id="BAK03778.1"/>
    </source>
</evidence>
<dbReference type="SUPFAM" id="SSF57959">
    <property type="entry name" value="Leucine zipper domain"/>
    <property type="match status" value="1"/>
</dbReference>
<dbReference type="PANTHER" id="PTHR22952:SF175">
    <property type="entry name" value="PROTEIN ABSCISIC ACID-INSENSITIVE 5"/>
    <property type="match status" value="1"/>
</dbReference>
<dbReference type="GO" id="GO:0009845">
    <property type="term" value="P:seed germination"/>
    <property type="evidence" value="ECO:0007669"/>
    <property type="project" value="UniProtKB-ARBA"/>
</dbReference>
<dbReference type="GO" id="GO:0003700">
    <property type="term" value="F:DNA-binding transcription factor activity"/>
    <property type="evidence" value="ECO:0007669"/>
    <property type="project" value="InterPro"/>
</dbReference>
<keyword evidence="3" id="KW-0938">Abscisic acid signaling pathway</keyword>
<evidence type="ECO:0000256" key="2">
    <source>
        <dbReference type="ARBA" id="ARBA00022553"/>
    </source>
</evidence>
<dbReference type="GO" id="GO:0045893">
    <property type="term" value="P:positive regulation of DNA-templated transcription"/>
    <property type="evidence" value="ECO:0007669"/>
    <property type="project" value="InterPro"/>
</dbReference>